<evidence type="ECO:0000256" key="4">
    <source>
        <dbReference type="ARBA" id="ARBA00022741"/>
    </source>
</evidence>
<dbReference type="SMART" id="SM00382">
    <property type="entry name" value="AAA"/>
    <property type="match status" value="1"/>
</dbReference>
<dbReference type="PANTHER" id="PTHR42711">
    <property type="entry name" value="ABC TRANSPORTER ATP-BINDING PROTEIN"/>
    <property type="match status" value="1"/>
</dbReference>
<evidence type="ECO:0000256" key="3">
    <source>
        <dbReference type="ARBA" id="ARBA00022448"/>
    </source>
</evidence>
<accession>A0ABT5FR61</accession>
<evidence type="ECO:0000256" key="6">
    <source>
        <dbReference type="ARBA" id="ARBA00023251"/>
    </source>
</evidence>
<dbReference type="Proteomes" id="UP001221328">
    <property type="component" value="Unassembled WGS sequence"/>
</dbReference>
<dbReference type="InterPro" id="IPR003593">
    <property type="entry name" value="AAA+_ATPase"/>
</dbReference>
<evidence type="ECO:0000259" key="7">
    <source>
        <dbReference type="PROSITE" id="PS50893"/>
    </source>
</evidence>
<organism evidence="8 9">
    <name type="scientific">Streptomyces gilvifuscus</name>
    <dbReference type="NCBI Taxonomy" id="1550617"/>
    <lineage>
        <taxon>Bacteria</taxon>
        <taxon>Bacillati</taxon>
        <taxon>Actinomycetota</taxon>
        <taxon>Actinomycetes</taxon>
        <taxon>Kitasatosporales</taxon>
        <taxon>Streptomycetaceae</taxon>
        <taxon>Streptomyces</taxon>
    </lineage>
</organism>
<keyword evidence="4" id="KW-0547">Nucleotide-binding</keyword>
<evidence type="ECO:0000313" key="8">
    <source>
        <dbReference type="EMBL" id="MDC2954965.1"/>
    </source>
</evidence>
<keyword evidence="9" id="KW-1185">Reference proteome</keyword>
<dbReference type="Gene3D" id="3.40.50.300">
    <property type="entry name" value="P-loop containing nucleotide triphosphate hydrolases"/>
    <property type="match status" value="1"/>
</dbReference>
<proteinExistence type="inferred from homology"/>
<evidence type="ECO:0000313" key="9">
    <source>
        <dbReference type="Proteomes" id="UP001221328"/>
    </source>
</evidence>
<dbReference type="InterPro" id="IPR027417">
    <property type="entry name" value="P-loop_NTPase"/>
</dbReference>
<dbReference type="RefSeq" id="WP_272175033.1">
    <property type="nucleotide sequence ID" value="NZ_JAQOSK010000003.1"/>
</dbReference>
<keyword evidence="6" id="KW-0046">Antibiotic resistance</keyword>
<gene>
    <name evidence="8" type="ORF">PO587_10855</name>
</gene>
<comment type="similarity">
    <text evidence="2">Belongs to the ABC transporter superfamily.</text>
</comment>
<evidence type="ECO:0000256" key="1">
    <source>
        <dbReference type="ARBA" id="ARBA00004202"/>
    </source>
</evidence>
<dbReference type="SUPFAM" id="SSF52540">
    <property type="entry name" value="P-loop containing nucleoside triphosphate hydrolases"/>
    <property type="match status" value="1"/>
</dbReference>
<keyword evidence="5 8" id="KW-0067">ATP-binding</keyword>
<dbReference type="PROSITE" id="PS50893">
    <property type="entry name" value="ABC_TRANSPORTER_2"/>
    <property type="match status" value="1"/>
</dbReference>
<dbReference type="GO" id="GO:0005524">
    <property type="term" value="F:ATP binding"/>
    <property type="evidence" value="ECO:0007669"/>
    <property type="project" value="UniProtKB-KW"/>
</dbReference>
<comment type="caution">
    <text evidence="8">The sequence shown here is derived from an EMBL/GenBank/DDBJ whole genome shotgun (WGS) entry which is preliminary data.</text>
</comment>
<dbReference type="PANTHER" id="PTHR42711:SF5">
    <property type="entry name" value="ABC TRANSPORTER ATP-BINDING PROTEIN NATA"/>
    <property type="match status" value="1"/>
</dbReference>
<dbReference type="EMBL" id="JAQOSK010000003">
    <property type="protein sequence ID" value="MDC2954965.1"/>
    <property type="molecule type" value="Genomic_DNA"/>
</dbReference>
<comment type="subcellular location">
    <subcellularLocation>
        <location evidence="1">Cell membrane</location>
        <topology evidence="1">Peripheral membrane protein</topology>
    </subcellularLocation>
</comment>
<evidence type="ECO:0000256" key="5">
    <source>
        <dbReference type="ARBA" id="ARBA00022840"/>
    </source>
</evidence>
<dbReference type="InterPro" id="IPR003439">
    <property type="entry name" value="ABC_transporter-like_ATP-bd"/>
</dbReference>
<protein>
    <submittedName>
        <fullName evidence="8">ABC transporter ATP-binding protein</fullName>
    </submittedName>
</protein>
<feature type="domain" description="ABC transporter" evidence="7">
    <location>
        <begin position="2"/>
        <end position="232"/>
    </location>
</feature>
<dbReference type="Pfam" id="PF00005">
    <property type="entry name" value="ABC_tran"/>
    <property type="match status" value="1"/>
</dbReference>
<sequence length="290" mass="30748">MLIAEGLVKHYGRNRALDGFDLTVAAGEIVGLIGHNGAGKTTFVEVVTGLVRPDEGRVRIGPHDALRTGRTARRFLGVAPQELALYGGATVRENLRLFAGLAGLRGRRGDAEIARVLDELQLTPVADRRAGVLSGGQRRRVQAATALVGSPPLLLLDEPTAGADPETRAALLATVRARAEAGAAVVYTTHYLPELVDLDATLAIARAGRVIARGTQDELTRHLPGELRLTFADPAEPELRMPTKNPGADLATLLASGRTPTSVDIHRPALDDLYRSLESAAPEKEPSDAP</sequence>
<name>A0ABT5FR61_9ACTN</name>
<reference evidence="8 9" key="1">
    <citation type="journal article" date="2015" name="Int. J. Syst. Evol. Microbiol.">
        <title>Streptomyces gilvifuscus sp. nov., an actinomycete that produces antibacterial compounds isolated from soil.</title>
        <authorList>
            <person name="Nguyen T.M."/>
            <person name="Kim J."/>
        </authorList>
    </citation>
    <scope>NUCLEOTIDE SEQUENCE [LARGE SCALE GENOMIC DNA]</scope>
    <source>
        <strain evidence="8 9">T113</strain>
    </source>
</reference>
<evidence type="ECO:0000256" key="2">
    <source>
        <dbReference type="ARBA" id="ARBA00005417"/>
    </source>
</evidence>
<keyword evidence="3" id="KW-0813">Transport</keyword>
<dbReference type="InterPro" id="IPR050763">
    <property type="entry name" value="ABC_transporter_ATP-binding"/>
</dbReference>